<keyword evidence="3" id="KW-0732">Signal</keyword>
<reference evidence="6" key="1">
    <citation type="submission" date="2024-04" db="EMBL/GenBank/DDBJ databases">
        <title>Salinicola lusitanus LLJ914,a marine bacterium isolated from the Okinawa Trough.</title>
        <authorList>
            <person name="Li J."/>
        </authorList>
    </citation>
    <scope>NUCLEOTIDE SEQUENCE [LARGE SCALE GENOMIC DNA]</scope>
</reference>
<keyword evidence="6" id="KW-1185">Reference proteome</keyword>
<organism evidence="5 6">
    <name type="scientific">Mugilogobius chulae</name>
    <name type="common">yellowstripe goby</name>
    <dbReference type="NCBI Taxonomy" id="88201"/>
    <lineage>
        <taxon>Eukaryota</taxon>
        <taxon>Metazoa</taxon>
        <taxon>Chordata</taxon>
        <taxon>Craniata</taxon>
        <taxon>Vertebrata</taxon>
        <taxon>Euteleostomi</taxon>
        <taxon>Actinopterygii</taxon>
        <taxon>Neopterygii</taxon>
        <taxon>Teleostei</taxon>
        <taxon>Neoteleostei</taxon>
        <taxon>Acanthomorphata</taxon>
        <taxon>Gobiaria</taxon>
        <taxon>Gobiiformes</taxon>
        <taxon>Gobioidei</taxon>
        <taxon>Gobiidae</taxon>
        <taxon>Gobionellinae</taxon>
        <taxon>Mugilogobius</taxon>
    </lineage>
</organism>
<sequence>MRILSADPHSSRTRICTPRSKVHFSYNRAFEDNPNAKAALCQNEFDTPALKYLPIPDINRYQFHPGSEESISMFLTLFLFAVALCSTTAKDPRCEELLKPREVNQMGPGKWVLQAIGGDKEYVQATKNVLNGWMKLSSTDEANEYAVTQKLKIGDYCLVSEGQARVDDNILTTAMTRQASTSSLRSLPLETNQENVVALIGENQFGGNPVANKNIFLSALEGTEVNEETLKRFKKQGHCAGMQTRVISSDDLCPE</sequence>
<evidence type="ECO:0000256" key="2">
    <source>
        <dbReference type="ARBA" id="ARBA00022525"/>
    </source>
</evidence>
<name>A0AAW0Q303_9GOBI</name>
<proteinExistence type="predicted"/>
<evidence type="ECO:0000256" key="3">
    <source>
        <dbReference type="ARBA" id="ARBA00022729"/>
    </source>
</evidence>
<keyword evidence="2" id="KW-0964">Secreted</keyword>
<dbReference type="EMBL" id="JBBPFD010000003">
    <property type="protein sequence ID" value="KAK7933365.1"/>
    <property type="molecule type" value="Genomic_DNA"/>
</dbReference>
<dbReference type="GO" id="GO:0005576">
    <property type="term" value="C:extracellular region"/>
    <property type="evidence" value="ECO:0007669"/>
    <property type="project" value="UniProtKB-SubCell"/>
</dbReference>
<evidence type="ECO:0000313" key="6">
    <source>
        <dbReference type="Proteomes" id="UP001460270"/>
    </source>
</evidence>
<dbReference type="PANTHER" id="PTHR11967:SF2">
    <property type="entry name" value="ALPHA-1-ACID GLYCOPROTEIN 1"/>
    <property type="match status" value="1"/>
</dbReference>
<dbReference type="AlphaFoldDB" id="A0AAW0Q303"/>
<dbReference type="Gene3D" id="2.40.128.20">
    <property type="match status" value="1"/>
</dbReference>
<dbReference type="PANTHER" id="PTHR11967">
    <property type="entry name" value="ALPHA-1-ACID GLYCOPROTEIN"/>
    <property type="match status" value="1"/>
</dbReference>
<comment type="caution">
    <text evidence="5">The sequence shown here is derived from an EMBL/GenBank/DDBJ whole genome shotgun (WGS) entry which is preliminary data.</text>
</comment>
<gene>
    <name evidence="5" type="ORF">WMY93_004261</name>
</gene>
<dbReference type="InterPro" id="IPR012674">
    <property type="entry name" value="Calycin"/>
</dbReference>
<evidence type="ECO:0000256" key="1">
    <source>
        <dbReference type="ARBA" id="ARBA00004613"/>
    </source>
</evidence>
<protein>
    <submittedName>
        <fullName evidence="5">Uncharacterized protein</fullName>
    </submittedName>
</protein>
<dbReference type="Proteomes" id="UP001460270">
    <property type="component" value="Unassembled WGS sequence"/>
</dbReference>
<accession>A0AAW0Q303</accession>
<comment type="subcellular location">
    <subcellularLocation>
        <location evidence="1">Secreted</location>
    </subcellularLocation>
</comment>
<evidence type="ECO:0000313" key="5">
    <source>
        <dbReference type="EMBL" id="KAK7933365.1"/>
    </source>
</evidence>
<keyword evidence="4" id="KW-0325">Glycoprotein</keyword>
<evidence type="ECO:0000256" key="4">
    <source>
        <dbReference type="ARBA" id="ARBA00023180"/>
    </source>
</evidence>